<proteinExistence type="predicted"/>
<keyword evidence="1" id="KW-0472">Membrane</keyword>
<accession>A0A450SZE0</accession>
<dbReference type="AlphaFoldDB" id="A0A450SZE0"/>
<sequence>MKKHLHRICCVSDSWFKRLKDDFKSPAIVIGLFLAALGIWGLGYVVGILVALFFIAILLFGFFALPHLLRITCPIQPELGDQSALAFSYIKNKLACCECLREQEAIDALNDIGIDDERAKQILDGLIESGKLQRRADGRICLLDRRPQGDNPCLKSP</sequence>
<reference evidence="2" key="1">
    <citation type="submission" date="2019-02" db="EMBL/GenBank/DDBJ databases">
        <authorList>
            <person name="Gruber-Vodicka R. H."/>
            <person name="Seah K. B. B."/>
        </authorList>
    </citation>
    <scope>NUCLEOTIDE SEQUENCE</scope>
    <source>
        <strain evidence="2">BECK_DK47</strain>
    </source>
</reference>
<evidence type="ECO:0000256" key="1">
    <source>
        <dbReference type="SAM" id="Phobius"/>
    </source>
</evidence>
<keyword evidence="1" id="KW-0812">Transmembrane</keyword>
<dbReference type="EMBL" id="CAADEX010000084">
    <property type="protein sequence ID" value="VFJ59618.1"/>
    <property type="molecule type" value="Genomic_DNA"/>
</dbReference>
<organism evidence="2">
    <name type="scientific">Candidatus Kentrum sp. DK</name>
    <dbReference type="NCBI Taxonomy" id="2126562"/>
    <lineage>
        <taxon>Bacteria</taxon>
        <taxon>Pseudomonadati</taxon>
        <taxon>Pseudomonadota</taxon>
        <taxon>Gammaproteobacteria</taxon>
        <taxon>Candidatus Kentrum</taxon>
    </lineage>
</organism>
<feature type="transmembrane region" description="Helical" evidence="1">
    <location>
        <begin position="25"/>
        <end position="42"/>
    </location>
</feature>
<gene>
    <name evidence="2" type="ORF">BECKDK2373B_GA0170837_108416</name>
</gene>
<protein>
    <submittedName>
        <fullName evidence="2">Uncharacterized protein</fullName>
    </submittedName>
</protein>
<keyword evidence="1" id="KW-1133">Transmembrane helix</keyword>
<evidence type="ECO:0000313" key="2">
    <source>
        <dbReference type="EMBL" id="VFJ59618.1"/>
    </source>
</evidence>
<name>A0A450SZE0_9GAMM</name>